<dbReference type="EMBL" id="JAAATW010000001">
    <property type="protein sequence ID" value="NBE06567.1"/>
    <property type="molecule type" value="Genomic_DNA"/>
</dbReference>
<proteinExistence type="predicted"/>
<accession>A0ABW9Y2D8</accession>
<evidence type="ECO:0000256" key="1">
    <source>
        <dbReference type="SAM" id="Phobius"/>
    </source>
</evidence>
<keyword evidence="1" id="KW-0472">Membrane</keyword>
<feature type="transmembrane region" description="Helical" evidence="1">
    <location>
        <begin position="26"/>
        <end position="51"/>
    </location>
</feature>
<dbReference type="RefSeq" id="WP_161765553.1">
    <property type="nucleotide sequence ID" value="NZ_JAAATW010000001.1"/>
</dbReference>
<reference evidence="3" key="1">
    <citation type="submission" date="2020-01" db="EMBL/GenBank/DDBJ databases">
        <title>Sphingomonas sp. strain CSW-10.</title>
        <authorList>
            <person name="Chen W.-M."/>
        </authorList>
    </citation>
    <scope>NUCLEOTIDE SEQUENCE [LARGE SCALE GENOMIC DNA]</scope>
    <source>
        <strain evidence="3">CCP-1</strain>
    </source>
</reference>
<name>A0ABW9Y2D8_9RHOB</name>
<evidence type="ECO:0000313" key="3">
    <source>
        <dbReference type="Proteomes" id="UP001517376"/>
    </source>
</evidence>
<keyword evidence="3" id="KW-1185">Reference proteome</keyword>
<organism evidence="2 3">
    <name type="scientific">Paragemmobacter ruber</name>
    <dbReference type="NCBI Taxonomy" id="1985673"/>
    <lineage>
        <taxon>Bacteria</taxon>
        <taxon>Pseudomonadati</taxon>
        <taxon>Pseudomonadota</taxon>
        <taxon>Alphaproteobacteria</taxon>
        <taxon>Rhodobacterales</taxon>
        <taxon>Paracoccaceae</taxon>
        <taxon>Paragemmobacter</taxon>
    </lineage>
</organism>
<dbReference type="Proteomes" id="UP001517376">
    <property type="component" value="Unassembled WGS sequence"/>
</dbReference>
<keyword evidence="1" id="KW-0812">Transmembrane</keyword>
<comment type="caution">
    <text evidence="2">The sequence shown here is derived from an EMBL/GenBank/DDBJ whole genome shotgun (WGS) entry which is preliminary data.</text>
</comment>
<protein>
    <submittedName>
        <fullName evidence="2">Uncharacterized protein</fullName>
    </submittedName>
</protein>
<gene>
    <name evidence="2" type="ORF">GU920_03420</name>
</gene>
<keyword evidence="1" id="KW-1133">Transmembrane helix</keyword>
<evidence type="ECO:0000313" key="2">
    <source>
        <dbReference type="EMBL" id="NBE06567.1"/>
    </source>
</evidence>
<sequence>MMAGLLIISMISGAVAGVVALALSMPFWAAFLAYAFCGMVTLAVIATIVSLRGKGGASAYPASLAPASATARR</sequence>